<evidence type="ECO:0000313" key="2">
    <source>
        <dbReference type="Proteomes" id="UP000245396"/>
    </source>
</evidence>
<reference evidence="1 2" key="1">
    <citation type="submission" date="2018-05" db="EMBL/GenBank/DDBJ databases">
        <title>Genomic Encyclopedia of Type Strains, Phase IV (KMG-IV): sequencing the most valuable type-strain genomes for metagenomic binning, comparative biology and taxonomic classification.</title>
        <authorList>
            <person name="Goeker M."/>
        </authorList>
    </citation>
    <scope>NUCLEOTIDE SEQUENCE [LARGE SCALE GENOMIC DNA]</scope>
    <source>
        <strain evidence="1 2">DSM 6986</strain>
    </source>
</reference>
<comment type="caution">
    <text evidence="1">The sequence shown here is derived from an EMBL/GenBank/DDBJ whole genome shotgun (WGS) entry which is preliminary data.</text>
</comment>
<dbReference type="Proteomes" id="UP000245396">
    <property type="component" value="Unassembled WGS sequence"/>
</dbReference>
<name>A0A316BL93_PSESE</name>
<dbReference type="RefSeq" id="WP_109614821.1">
    <property type="nucleotide sequence ID" value="NZ_QGGG01000025.1"/>
</dbReference>
<evidence type="ECO:0000313" key="1">
    <source>
        <dbReference type="EMBL" id="PWJ73853.1"/>
    </source>
</evidence>
<organism evidence="1 2">
    <name type="scientific">Pseudaminobacter salicylatoxidans</name>
    <dbReference type="NCBI Taxonomy" id="93369"/>
    <lineage>
        <taxon>Bacteria</taxon>
        <taxon>Pseudomonadati</taxon>
        <taxon>Pseudomonadota</taxon>
        <taxon>Alphaproteobacteria</taxon>
        <taxon>Hyphomicrobiales</taxon>
        <taxon>Phyllobacteriaceae</taxon>
        <taxon>Pseudaminobacter</taxon>
    </lineage>
</organism>
<dbReference type="OrthoDB" id="8116141at2"/>
<keyword evidence="2" id="KW-1185">Reference proteome</keyword>
<sequence>MSTRFIPHRDMSADEIVKCAIQARAIIQLCEAAAWSIQSGSEREIKEAADSIQFALQLAGELIVPVQEALESHEGLKGGAA</sequence>
<protein>
    <submittedName>
        <fullName evidence="1">Uncharacterized protein</fullName>
    </submittedName>
</protein>
<dbReference type="AlphaFoldDB" id="A0A316BL93"/>
<proteinExistence type="predicted"/>
<dbReference type="EMBL" id="QGGG01000025">
    <property type="protein sequence ID" value="PWJ73853.1"/>
    <property type="molecule type" value="Genomic_DNA"/>
</dbReference>
<accession>A0A316BL93</accession>
<gene>
    <name evidence="1" type="ORF">C7441_12537</name>
</gene>